<gene>
    <name evidence="2" type="ORF">BLX24_26875</name>
</gene>
<evidence type="ECO:0008006" key="4">
    <source>
        <dbReference type="Google" id="ProtNLM"/>
    </source>
</evidence>
<dbReference type="PROSITE" id="PS51257">
    <property type="entry name" value="PROKAR_LIPOPROTEIN"/>
    <property type="match status" value="1"/>
</dbReference>
<organism evidence="2 3">
    <name type="scientific">Arsenicibacter rosenii</name>
    <dbReference type="NCBI Taxonomy" id="1750698"/>
    <lineage>
        <taxon>Bacteria</taxon>
        <taxon>Pseudomonadati</taxon>
        <taxon>Bacteroidota</taxon>
        <taxon>Cytophagia</taxon>
        <taxon>Cytophagales</taxon>
        <taxon>Spirosomataceae</taxon>
        <taxon>Arsenicibacter</taxon>
    </lineage>
</organism>
<feature type="chain" id="PRO_5010218914" description="Lipocalin-like domain-containing protein" evidence="1">
    <location>
        <begin position="21"/>
        <end position="159"/>
    </location>
</feature>
<dbReference type="EMBL" id="MORL01000029">
    <property type="protein sequence ID" value="OIN56084.1"/>
    <property type="molecule type" value="Genomic_DNA"/>
</dbReference>
<dbReference type="Proteomes" id="UP000181790">
    <property type="component" value="Unassembled WGS sequence"/>
</dbReference>
<protein>
    <recommendedName>
        <fullName evidence="4">Lipocalin-like domain-containing protein</fullName>
    </recommendedName>
</protein>
<proteinExistence type="predicted"/>
<keyword evidence="1" id="KW-0732">Signal</keyword>
<dbReference type="AlphaFoldDB" id="A0A1S2VBH9"/>
<sequence length="159" mass="17078">MKKLIAYALLLSVFILNGGAGCGGKKTDDPQPAQVKLLVGGLWDVTRTYTVTPSDKITLTIKKGALGLKFYSDGKIESCSSGTCGQLGRWSFQLISNSAGTGTLTVYVESTDIQAVYGKKLEGALDISTDNLIRWIIKGNPVIGETDASEIQWTMERTP</sequence>
<keyword evidence="3" id="KW-1185">Reference proteome</keyword>
<reference evidence="2 3" key="1">
    <citation type="submission" date="2016-10" db="EMBL/GenBank/DDBJ databases">
        <title>Arsenicibacter rosenii gen. nov., sp. nov., an efficient arsenic-methylating bacterium isolated from an arsenic-contaminated paddy soil.</title>
        <authorList>
            <person name="Huang K."/>
        </authorList>
    </citation>
    <scope>NUCLEOTIDE SEQUENCE [LARGE SCALE GENOMIC DNA]</scope>
    <source>
        <strain evidence="2 3">SM-1</strain>
    </source>
</reference>
<dbReference type="OrthoDB" id="948508at2"/>
<accession>A0A1S2VBH9</accession>
<evidence type="ECO:0000256" key="1">
    <source>
        <dbReference type="SAM" id="SignalP"/>
    </source>
</evidence>
<comment type="caution">
    <text evidence="2">The sequence shown here is derived from an EMBL/GenBank/DDBJ whole genome shotgun (WGS) entry which is preliminary data.</text>
</comment>
<evidence type="ECO:0000313" key="3">
    <source>
        <dbReference type="Proteomes" id="UP000181790"/>
    </source>
</evidence>
<evidence type="ECO:0000313" key="2">
    <source>
        <dbReference type="EMBL" id="OIN56084.1"/>
    </source>
</evidence>
<dbReference type="RefSeq" id="WP_071506324.1">
    <property type="nucleotide sequence ID" value="NZ_MORL01000029.1"/>
</dbReference>
<name>A0A1S2VBH9_9BACT</name>
<feature type="signal peptide" evidence="1">
    <location>
        <begin position="1"/>
        <end position="20"/>
    </location>
</feature>